<dbReference type="VEuPathDB" id="PiroplasmaDB:BOVATA_043970"/>
<dbReference type="EMBL" id="BDSA01000007">
    <property type="protein sequence ID" value="GBE62904.1"/>
    <property type="molecule type" value="Genomic_DNA"/>
</dbReference>
<evidence type="ECO:0000313" key="3">
    <source>
        <dbReference type="Proteomes" id="UP000236319"/>
    </source>
</evidence>
<dbReference type="RefSeq" id="XP_028869147.1">
    <property type="nucleotide sequence ID" value="XM_029013314.1"/>
</dbReference>
<evidence type="ECO:0000256" key="1">
    <source>
        <dbReference type="SAM" id="MobiDB-lite"/>
    </source>
</evidence>
<gene>
    <name evidence="2" type="ORF">BOVATA_043970</name>
</gene>
<dbReference type="AlphaFoldDB" id="A0A2H6KIT1"/>
<reference evidence="2 3" key="1">
    <citation type="journal article" date="2017" name="BMC Genomics">
        <title>Whole-genome assembly of Babesia ovata and comparative genomics between closely related pathogens.</title>
        <authorList>
            <person name="Yamagishi J."/>
            <person name="Asada M."/>
            <person name="Hakimi H."/>
            <person name="Tanaka T.Q."/>
            <person name="Sugimoto C."/>
            <person name="Kawazu S."/>
        </authorList>
    </citation>
    <scope>NUCLEOTIDE SEQUENCE [LARGE SCALE GENOMIC DNA]</scope>
    <source>
        <strain evidence="2 3">Miyake</strain>
    </source>
</reference>
<proteinExistence type="predicted"/>
<evidence type="ECO:0000313" key="2">
    <source>
        <dbReference type="EMBL" id="GBE62904.1"/>
    </source>
</evidence>
<protein>
    <submittedName>
        <fullName evidence="2">Rho GTPase-activating SYDE2, putative</fullName>
    </submittedName>
</protein>
<feature type="region of interest" description="Disordered" evidence="1">
    <location>
        <begin position="16"/>
        <end position="38"/>
    </location>
</feature>
<organism evidence="2 3">
    <name type="scientific">Babesia ovata</name>
    <dbReference type="NCBI Taxonomy" id="189622"/>
    <lineage>
        <taxon>Eukaryota</taxon>
        <taxon>Sar</taxon>
        <taxon>Alveolata</taxon>
        <taxon>Apicomplexa</taxon>
        <taxon>Aconoidasida</taxon>
        <taxon>Piroplasmida</taxon>
        <taxon>Babesiidae</taxon>
        <taxon>Babesia</taxon>
    </lineage>
</organism>
<keyword evidence="3" id="KW-1185">Reference proteome</keyword>
<dbReference type="GeneID" id="39876674"/>
<sequence>MERHRQLCPGDWGLGGRGCPGHKVPREGNHRSPSPGRRWLGRQSSMIATAHIMSTGGRRPMRGRRRRVGEEGSAVDAGVVGKRTAPWHRQAGQVGILGSRMLNAMTAPTVAVSITQSICELAGLAVEVMDWPVMESVNAD</sequence>
<feature type="region of interest" description="Disordered" evidence="1">
    <location>
        <begin position="56"/>
        <end position="75"/>
    </location>
</feature>
<dbReference type="Proteomes" id="UP000236319">
    <property type="component" value="Unassembled WGS sequence"/>
</dbReference>
<comment type="caution">
    <text evidence="2">The sequence shown here is derived from an EMBL/GenBank/DDBJ whole genome shotgun (WGS) entry which is preliminary data.</text>
</comment>
<name>A0A2H6KIT1_9APIC</name>
<accession>A0A2H6KIT1</accession>